<proteinExistence type="predicted"/>
<feature type="transmembrane region" description="Helical" evidence="1">
    <location>
        <begin position="633"/>
        <end position="653"/>
    </location>
</feature>
<evidence type="ECO:0000256" key="1">
    <source>
        <dbReference type="SAM" id="Phobius"/>
    </source>
</evidence>
<reference evidence="2 3" key="1">
    <citation type="submission" date="2021-06" db="EMBL/GenBank/DDBJ databases">
        <authorList>
            <person name="Kallberg Y."/>
            <person name="Tangrot J."/>
            <person name="Rosling A."/>
        </authorList>
    </citation>
    <scope>NUCLEOTIDE SEQUENCE [LARGE SCALE GENOMIC DNA]</scope>
    <source>
        <strain evidence="2 3">120-4 pot B 10/14</strain>
    </source>
</reference>
<dbReference type="Proteomes" id="UP000789901">
    <property type="component" value="Unassembled WGS sequence"/>
</dbReference>
<keyword evidence="1" id="KW-0472">Membrane</keyword>
<organism evidence="2 3">
    <name type="scientific">Gigaspora margarita</name>
    <dbReference type="NCBI Taxonomy" id="4874"/>
    <lineage>
        <taxon>Eukaryota</taxon>
        <taxon>Fungi</taxon>
        <taxon>Fungi incertae sedis</taxon>
        <taxon>Mucoromycota</taxon>
        <taxon>Glomeromycotina</taxon>
        <taxon>Glomeromycetes</taxon>
        <taxon>Diversisporales</taxon>
        <taxon>Gigasporaceae</taxon>
        <taxon>Gigaspora</taxon>
    </lineage>
</organism>
<sequence length="742" mass="88199">MSDKSTNSSKFRLLAISCISAKDIEYYNKHNKKIGPNEIQNIQNNRFTFHYFLVDTIAEDIKYIELYDLKTNQLVNTFQRQILYKLALGEFPNYYAVSNNGKLLAYLSFPIKGITIYSIECGLEIAELANILDTSIFRTIANYNRIFLYFFYNDKKLLRYFSETGFSSAVWAVWDIFSSLRDSVKLNQQNFILELPSIGDNSYYGQYVEKSNSCIVIYQKEENYDKLFIYNDLVVDKYFNLKESNKQVWNTRNLEDHEEHTQEFKIDKIYEPWLPIEPESVRLPKEDDIQYSFYLDEKMEKLLIIRYHTVQVWYRGTLKFIHSPLLFFEVPNISDIYDIYDWYPKKIEVMSIKYSKYACNTLEYFSAYMKKYEEIYVQMKTRSDFDDFIEQMRNIILKLIRWYPTEWRLLNIRFDLISALVKAGEYELVYYILSFEKPIHIPHLPWSDKENTSTMISNALSDNTMLAYLLEYYSNNAIHDIRWMNTVVDIIPELGIKDQGNYKFYAQKLFYSSCFCDKKFDLISFEILEVSPKSNDLLKVYIPITQLTPQNSKLDLQEIENLFSPRRYLSPKEVDYSPLIKHIKTGERDIFYENPLMGAVINWMCKELDNPFSNIINAILAVYDWSSISFDAWNFWLLTIISVIGSFIFVIILQNVIISFMSEAFSNVVEDNKRGLYCYQIDLVHEFALLEKSLEFSDLDSKFKDKIKAKYICFYDDPNITKSWKEKSEQIRLKPYPKTQTL</sequence>
<gene>
    <name evidence="2" type="ORF">GMARGA_LOCUS2737</name>
</gene>
<name>A0ABM8W324_GIGMA</name>
<evidence type="ECO:0000313" key="3">
    <source>
        <dbReference type="Proteomes" id="UP000789901"/>
    </source>
</evidence>
<dbReference type="EMBL" id="CAJVQB010000894">
    <property type="protein sequence ID" value="CAG8512193.1"/>
    <property type="molecule type" value="Genomic_DNA"/>
</dbReference>
<keyword evidence="1" id="KW-1133">Transmembrane helix</keyword>
<accession>A0ABM8W324</accession>
<comment type="caution">
    <text evidence="2">The sequence shown here is derived from an EMBL/GenBank/DDBJ whole genome shotgun (WGS) entry which is preliminary data.</text>
</comment>
<keyword evidence="3" id="KW-1185">Reference proteome</keyword>
<keyword evidence="1" id="KW-0812">Transmembrane</keyword>
<evidence type="ECO:0000313" key="2">
    <source>
        <dbReference type="EMBL" id="CAG8512193.1"/>
    </source>
</evidence>
<protein>
    <submittedName>
        <fullName evidence="2">28710_t:CDS:1</fullName>
    </submittedName>
</protein>